<keyword evidence="1" id="KW-0805">Transcription regulation</keyword>
<evidence type="ECO:0000313" key="6">
    <source>
        <dbReference type="Proteomes" id="UP000236182"/>
    </source>
</evidence>
<dbReference type="AlphaFoldDB" id="A0A316X2Q3"/>
<accession>A0A316X2Q3</accession>
<evidence type="ECO:0000256" key="2">
    <source>
        <dbReference type="ARBA" id="ARBA00023125"/>
    </source>
</evidence>
<dbReference type="EMBL" id="PPEI02000001">
    <property type="protein sequence ID" value="PWN67837.1"/>
    <property type="molecule type" value="Genomic_DNA"/>
</dbReference>
<dbReference type="InterPro" id="IPR020449">
    <property type="entry name" value="Tscrpt_reg_AraC-type_HTH"/>
</dbReference>
<dbReference type="OrthoDB" id="1096411at2"/>
<dbReference type="PANTHER" id="PTHR43280">
    <property type="entry name" value="ARAC-FAMILY TRANSCRIPTIONAL REGULATOR"/>
    <property type="match status" value="1"/>
</dbReference>
<protein>
    <submittedName>
        <fullName evidence="5">AraC family transcriptional regulator</fullName>
    </submittedName>
</protein>
<evidence type="ECO:0000259" key="4">
    <source>
        <dbReference type="PROSITE" id="PS01124"/>
    </source>
</evidence>
<dbReference type="InterPro" id="IPR009057">
    <property type="entry name" value="Homeodomain-like_sf"/>
</dbReference>
<dbReference type="InterPro" id="IPR018060">
    <property type="entry name" value="HTH_AraC"/>
</dbReference>
<dbReference type="RefSeq" id="WP_109618529.1">
    <property type="nucleotide sequence ID" value="NZ_PPEI02000001.1"/>
</dbReference>
<organism evidence="5 6">
    <name type="scientific">Chryseobacterium oncorhynchi</name>
    <dbReference type="NCBI Taxonomy" id="741074"/>
    <lineage>
        <taxon>Bacteria</taxon>
        <taxon>Pseudomonadati</taxon>
        <taxon>Bacteroidota</taxon>
        <taxon>Flavobacteriia</taxon>
        <taxon>Flavobacteriales</taxon>
        <taxon>Weeksellaceae</taxon>
        <taxon>Chryseobacterium group</taxon>
        <taxon>Chryseobacterium</taxon>
    </lineage>
</organism>
<sequence length="291" mass="33507">MKQSIPTYDLSDISQHSFLIERMEKRSSSSEDKLLDKGIHRDNHYIFTCMESGHVRMMVDFNIMEAQNPTIFCVLPGQVHQGLLMEDVYGWFIAIKADLVPDAVRSVFEESLEIIQPLPVDTSWIEKLNNIANLLYVSYTNETFTTSKQGCLIIQSLLNALTGMFSFIYSCENYSEISGESRALQLTRAFKILVRKEFKTLKSPSEYAETLNISRGYLTEVIREVTGKPAQHWIHQEVLMEAKRLLAFTHLTVKEIAYELGYSDHTYFSRLFSKLESISPSEFRAKTQNRS</sequence>
<name>A0A316X2Q3_9FLAO</name>
<comment type="caution">
    <text evidence="5">The sequence shown here is derived from an EMBL/GenBank/DDBJ whole genome shotgun (WGS) entry which is preliminary data.</text>
</comment>
<dbReference type="Proteomes" id="UP000236182">
    <property type="component" value="Unassembled WGS sequence"/>
</dbReference>
<dbReference type="SUPFAM" id="SSF46689">
    <property type="entry name" value="Homeodomain-like"/>
    <property type="match status" value="1"/>
</dbReference>
<keyword evidence="6" id="KW-1185">Reference proteome</keyword>
<keyword evidence="2" id="KW-0238">DNA-binding</keyword>
<gene>
    <name evidence="5" type="ORF">C1638_004375</name>
</gene>
<dbReference type="Gene3D" id="1.10.10.60">
    <property type="entry name" value="Homeodomain-like"/>
    <property type="match status" value="1"/>
</dbReference>
<evidence type="ECO:0000256" key="3">
    <source>
        <dbReference type="ARBA" id="ARBA00023163"/>
    </source>
</evidence>
<feature type="domain" description="HTH araC/xylS-type" evidence="4">
    <location>
        <begin position="187"/>
        <end position="286"/>
    </location>
</feature>
<evidence type="ECO:0000256" key="1">
    <source>
        <dbReference type="ARBA" id="ARBA00023015"/>
    </source>
</evidence>
<dbReference type="PROSITE" id="PS01124">
    <property type="entry name" value="HTH_ARAC_FAMILY_2"/>
    <property type="match status" value="1"/>
</dbReference>
<dbReference type="SMART" id="SM00342">
    <property type="entry name" value="HTH_ARAC"/>
    <property type="match status" value="1"/>
</dbReference>
<dbReference type="Pfam" id="PF12833">
    <property type="entry name" value="HTH_18"/>
    <property type="match status" value="1"/>
</dbReference>
<evidence type="ECO:0000313" key="5">
    <source>
        <dbReference type="EMBL" id="PWN67837.1"/>
    </source>
</evidence>
<proteinExistence type="predicted"/>
<reference evidence="5" key="1">
    <citation type="submission" date="2018-04" db="EMBL/GenBank/DDBJ databases">
        <title>Draft Genome Sequences of Chryseobacterium lactis NCTC11390T isolated from milk, Chryseobacterium oncorhynchi 701B-08T from rainbow trout, and Chryseobacterium viscerum 687B-08T from diseased fish.</title>
        <authorList>
            <person name="Jeong J.-J."/>
            <person name="Lee Y.J."/>
            <person name="Pathiraja D."/>
            <person name="Park B."/>
            <person name="Choi I.-G."/>
            <person name="Kim K.D."/>
        </authorList>
    </citation>
    <scope>NUCLEOTIDE SEQUENCE [LARGE SCALE GENOMIC DNA]</scope>
    <source>
        <strain evidence="5">701B-08</strain>
    </source>
</reference>
<keyword evidence="3" id="KW-0804">Transcription</keyword>
<dbReference type="PRINTS" id="PR00032">
    <property type="entry name" value="HTHARAC"/>
</dbReference>
<dbReference type="PANTHER" id="PTHR43280:SF32">
    <property type="entry name" value="TRANSCRIPTIONAL REGULATORY PROTEIN"/>
    <property type="match status" value="1"/>
</dbReference>
<dbReference type="GO" id="GO:0003700">
    <property type="term" value="F:DNA-binding transcription factor activity"/>
    <property type="evidence" value="ECO:0007669"/>
    <property type="project" value="InterPro"/>
</dbReference>
<dbReference type="GO" id="GO:0043565">
    <property type="term" value="F:sequence-specific DNA binding"/>
    <property type="evidence" value="ECO:0007669"/>
    <property type="project" value="InterPro"/>
</dbReference>